<keyword evidence="4" id="KW-1185">Reference proteome</keyword>
<dbReference type="SMART" id="SM01008">
    <property type="entry name" value="Ald_Xan_dh_C"/>
    <property type="match status" value="1"/>
</dbReference>
<dbReference type="Pfam" id="PF20256">
    <property type="entry name" value="MoCoBD_2"/>
    <property type="match status" value="2"/>
</dbReference>
<dbReference type="PANTHER" id="PTHR47495">
    <property type="entry name" value="ALDEHYDE DEHYDROGENASE"/>
    <property type="match status" value="1"/>
</dbReference>
<dbReference type="AlphaFoldDB" id="A0A437M2F6"/>
<accession>A0A437M2F6</accession>
<dbReference type="InterPro" id="IPR046867">
    <property type="entry name" value="AldOxase/xan_DH_MoCoBD2"/>
</dbReference>
<dbReference type="SUPFAM" id="SSF56003">
    <property type="entry name" value="Molybdenum cofactor-binding domain"/>
    <property type="match status" value="2"/>
</dbReference>
<feature type="domain" description="Aldehyde oxidase/xanthine dehydrogenase a/b hammerhead" evidence="2">
    <location>
        <begin position="218"/>
        <end position="307"/>
    </location>
</feature>
<name>A0A437M2F6_9PROT</name>
<protein>
    <submittedName>
        <fullName evidence="3">Xanthine dehydrogenase family protein molybdopterin-binding subunit</fullName>
    </submittedName>
</protein>
<reference evidence="3 4" key="1">
    <citation type="submission" date="2019-01" db="EMBL/GenBank/DDBJ databases">
        <authorList>
            <person name="Chen W.-M."/>
        </authorList>
    </citation>
    <scope>NUCLEOTIDE SEQUENCE [LARGE SCALE GENOMIC DNA]</scope>
    <source>
        <strain evidence="3 4">CCP-6</strain>
    </source>
</reference>
<dbReference type="OrthoDB" id="9767994at2"/>
<dbReference type="Gene3D" id="3.90.1170.50">
    <property type="entry name" value="Aldehyde oxidase/xanthine dehydrogenase, a/b hammerhead"/>
    <property type="match status" value="1"/>
</dbReference>
<feature type="chain" id="PRO_5018999650" evidence="1">
    <location>
        <begin position="33"/>
        <end position="763"/>
    </location>
</feature>
<dbReference type="InterPro" id="IPR000674">
    <property type="entry name" value="Ald_Oxase/Xan_DH_a/b"/>
</dbReference>
<organism evidence="3 4">
    <name type="scientific">Rhodovarius crocodyli</name>
    <dbReference type="NCBI Taxonomy" id="1979269"/>
    <lineage>
        <taxon>Bacteria</taxon>
        <taxon>Pseudomonadati</taxon>
        <taxon>Pseudomonadota</taxon>
        <taxon>Alphaproteobacteria</taxon>
        <taxon>Acetobacterales</taxon>
        <taxon>Roseomonadaceae</taxon>
        <taxon>Rhodovarius</taxon>
    </lineage>
</organism>
<dbReference type="InterPro" id="IPR037165">
    <property type="entry name" value="AldOxase/xan_DH_Mopterin-bd_sf"/>
</dbReference>
<dbReference type="PROSITE" id="PS51318">
    <property type="entry name" value="TAT"/>
    <property type="match status" value="1"/>
</dbReference>
<dbReference type="InterPro" id="IPR006311">
    <property type="entry name" value="TAT_signal"/>
</dbReference>
<dbReference type="PIRSF" id="PIRSF036389">
    <property type="entry name" value="IOR_B"/>
    <property type="match status" value="1"/>
</dbReference>
<proteinExistence type="predicted"/>
<evidence type="ECO:0000259" key="2">
    <source>
        <dbReference type="SMART" id="SM01008"/>
    </source>
</evidence>
<evidence type="ECO:0000313" key="3">
    <source>
        <dbReference type="EMBL" id="RVT91766.1"/>
    </source>
</evidence>
<dbReference type="Gene3D" id="3.30.365.10">
    <property type="entry name" value="Aldehyde oxidase/xanthine dehydrogenase, molybdopterin binding domain"/>
    <property type="match status" value="4"/>
</dbReference>
<dbReference type="InterPro" id="IPR012368">
    <property type="entry name" value="OxRdtase_Mopterin-bd_su_IorB"/>
</dbReference>
<evidence type="ECO:0000256" key="1">
    <source>
        <dbReference type="SAM" id="SignalP"/>
    </source>
</evidence>
<dbReference type="GO" id="GO:0016491">
    <property type="term" value="F:oxidoreductase activity"/>
    <property type="evidence" value="ECO:0007669"/>
    <property type="project" value="InterPro"/>
</dbReference>
<dbReference type="RefSeq" id="WP_127789513.1">
    <property type="nucleotide sequence ID" value="NZ_SACL01000009.1"/>
</dbReference>
<comment type="caution">
    <text evidence="3">The sequence shown here is derived from an EMBL/GenBank/DDBJ whole genome shotgun (WGS) entry which is preliminary data.</text>
</comment>
<dbReference type="InterPro" id="IPR008274">
    <property type="entry name" value="AldOxase/xan_DH_MoCoBD1"/>
</dbReference>
<dbReference type="EMBL" id="SACL01000009">
    <property type="protein sequence ID" value="RVT91766.1"/>
    <property type="molecule type" value="Genomic_DNA"/>
</dbReference>
<dbReference type="Proteomes" id="UP000282957">
    <property type="component" value="Unassembled WGS sequence"/>
</dbReference>
<gene>
    <name evidence="3" type="ORF">EOD42_20830</name>
</gene>
<dbReference type="Pfam" id="PF02738">
    <property type="entry name" value="MoCoBD_1"/>
    <property type="match status" value="1"/>
</dbReference>
<feature type="signal peptide" evidence="1">
    <location>
        <begin position="1"/>
        <end position="32"/>
    </location>
</feature>
<sequence length="763" mass="80662">MNAILPSPRGGVMNLSRRALLMGLGAGSLVLAAGGASAQQRAFGGAAMPGGLRDAPNLFVALARDGTVTILCHRSEMGQGVRTGMPLIVAEEMEADWARVAVGQAPGDEARFGNQDTDGSRSTRQGFLSMRRVGAAVRQMLETAAAERWRVPVAEVAATNHTVVHRASGRSLGFGDLAEAASALPVPDRATLRLKDPAAFRYLGKGEAGLVDNRAITTGRAGYGIDTRMDGMLHAVIARPPVLGGKVRRFDAAAAAAIPGVLRVVPIEAPAQHAPFQPLGGIAIVAENTWAALKGREALVVEWDAGPHGAYNSTAYRAELEAAARSPGQVVRDDGDAPAVLAAATRRVEAEYYVPHLSQAPMEPPVATARVTADAAEVWASVQAPEATRKNVADRLGLPLDKVTVNVTLLGGGFGRKSKPDFVVEAAILSRAMDGRPVKVTWTREDDLRNGYLHMVSLDRLEAALGADGKPQALRHRTVGPSITSTFVPTSEHQGPFELAMSATGLPLAIPNYRVENPAAKAHTRIGWFRSVANIPHAFAVQSFIAEMAHAAGRDPKDYLLELIGPDRRIDPGTLADRWNYGEDPALYTHDTARLRGVIEKVAAEARWGRAMPARSGLGIAALRSFASYTAAAVEVSVDARGNLSIPRVDIAIDCGPVVNPERVRSQLEGAVVQGIGLAMLGEISFADGATEQVNFDTYELARMDTAPREIHAHIIPAGSWDEPMGGVGEPGVPVVAPALTNAIFAAIGKRIRTLPIRNQLAG</sequence>
<dbReference type="PANTHER" id="PTHR47495:SF3">
    <property type="entry name" value="BLR6219 PROTEIN"/>
    <property type="match status" value="1"/>
</dbReference>
<dbReference type="InterPro" id="IPR052516">
    <property type="entry name" value="N-heterocyclic_Hydroxylase"/>
</dbReference>
<keyword evidence="1" id="KW-0732">Signal</keyword>
<evidence type="ECO:0000313" key="4">
    <source>
        <dbReference type="Proteomes" id="UP000282957"/>
    </source>
</evidence>